<dbReference type="Proteomes" id="UP000622860">
    <property type="component" value="Unassembled WGS sequence"/>
</dbReference>
<dbReference type="RefSeq" id="WP_188454827.1">
    <property type="nucleotide sequence ID" value="NZ_BMFR01000004.1"/>
</dbReference>
<organism evidence="1 2">
    <name type="scientific">Virgibacillus oceani</name>
    <dbReference type="NCBI Taxonomy" id="1479511"/>
    <lineage>
        <taxon>Bacteria</taxon>
        <taxon>Bacillati</taxon>
        <taxon>Bacillota</taxon>
        <taxon>Bacilli</taxon>
        <taxon>Bacillales</taxon>
        <taxon>Bacillaceae</taxon>
        <taxon>Virgibacillus</taxon>
    </lineage>
</organism>
<name>A0A917M2A6_9BACI</name>
<keyword evidence="2" id="KW-1185">Reference proteome</keyword>
<dbReference type="SUPFAM" id="SSF161266">
    <property type="entry name" value="Gam-like"/>
    <property type="match status" value="1"/>
</dbReference>
<sequence>MEASLAITEEELQRYFELNKLKKEIEEEIKKFKTKFHNHFDDLIGKEQKGEIQRGNYKLQRQIRTSVNYEDNSTVEKLEELNLGDFIIVAKRPDADKLKAAFKLGLVEESIFEECKKEKLTQAIVVKETI</sequence>
<comment type="caution">
    <text evidence="1">The sequence shown here is derived from an EMBL/GenBank/DDBJ whole genome shotgun (WGS) entry which is preliminary data.</text>
</comment>
<evidence type="ECO:0000313" key="1">
    <source>
        <dbReference type="EMBL" id="GGG72280.1"/>
    </source>
</evidence>
<dbReference type="AlphaFoldDB" id="A0A917M2A6"/>
<accession>A0A917M2A6</accession>
<reference evidence="1" key="2">
    <citation type="submission" date="2020-09" db="EMBL/GenBank/DDBJ databases">
        <authorList>
            <person name="Sun Q."/>
            <person name="Zhou Y."/>
        </authorList>
    </citation>
    <scope>NUCLEOTIDE SEQUENCE</scope>
    <source>
        <strain evidence="1">CGMCC 1.12754</strain>
    </source>
</reference>
<gene>
    <name evidence="1" type="ORF">GCM10011398_15790</name>
</gene>
<proteinExistence type="predicted"/>
<protein>
    <submittedName>
        <fullName evidence="1">Uncharacterized protein</fullName>
    </submittedName>
</protein>
<dbReference type="EMBL" id="BMFR01000004">
    <property type="protein sequence ID" value="GGG72280.1"/>
    <property type="molecule type" value="Genomic_DNA"/>
</dbReference>
<evidence type="ECO:0000313" key="2">
    <source>
        <dbReference type="Proteomes" id="UP000622860"/>
    </source>
</evidence>
<reference evidence="1" key="1">
    <citation type="journal article" date="2014" name="Int. J. Syst. Evol. Microbiol.">
        <title>Complete genome sequence of Corynebacterium casei LMG S-19264T (=DSM 44701T), isolated from a smear-ripened cheese.</title>
        <authorList>
            <consortium name="US DOE Joint Genome Institute (JGI-PGF)"/>
            <person name="Walter F."/>
            <person name="Albersmeier A."/>
            <person name="Kalinowski J."/>
            <person name="Ruckert C."/>
        </authorList>
    </citation>
    <scope>NUCLEOTIDE SEQUENCE</scope>
    <source>
        <strain evidence="1">CGMCC 1.12754</strain>
    </source>
</reference>